<dbReference type="RefSeq" id="WP_170128402.1">
    <property type="nucleotide sequence ID" value="NZ_NXLR01000048.1"/>
</dbReference>
<accession>A0A3D8I0V7</accession>
<evidence type="ECO:0000256" key="3">
    <source>
        <dbReference type="ARBA" id="ARBA00023125"/>
    </source>
</evidence>
<dbReference type="PANTHER" id="PTHR30408">
    <property type="entry name" value="TYPE-1 RESTRICTION ENZYME ECOKI SPECIFICITY PROTEIN"/>
    <property type="match status" value="1"/>
</dbReference>
<dbReference type="GO" id="GO:0003677">
    <property type="term" value="F:DNA binding"/>
    <property type="evidence" value="ECO:0007669"/>
    <property type="project" value="UniProtKB-KW"/>
</dbReference>
<dbReference type="InterPro" id="IPR052021">
    <property type="entry name" value="Type-I_RS_S_subunit"/>
</dbReference>
<evidence type="ECO:0000259" key="4">
    <source>
        <dbReference type="Pfam" id="PF01420"/>
    </source>
</evidence>
<dbReference type="Pfam" id="PF01420">
    <property type="entry name" value="Methylase_S"/>
    <property type="match status" value="1"/>
</dbReference>
<reference evidence="5 6" key="1">
    <citation type="submission" date="2018-04" db="EMBL/GenBank/DDBJ databases">
        <title>Novel Campyloabacter and Helicobacter Species and Strains.</title>
        <authorList>
            <person name="Mannion A.J."/>
            <person name="Shen Z."/>
            <person name="Fox J.G."/>
        </authorList>
    </citation>
    <scope>NUCLEOTIDE SEQUENCE [LARGE SCALE GENOMIC DNA]</scope>
    <source>
        <strain evidence="5 6">MIT 98-6070</strain>
    </source>
</reference>
<keyword evidence="2" id="KW-0680">Restriction system</keyword>
<comment type="caution">
    <text evidence="5">The sequence shown here is derived from an EMBL/GenBank/DDBJ whole genome shotgun (WGS) entry which is preliminary data.</text>
</comment>
<dbReference type="PANTHER" id="PTHR30408:SF13">
    <property type="entry name" value="TYPE I RESTRICTION ENZYME HINDI SPECIFICITY SUBUNIT"/>
    <property type="match status" value="1"/>
</dbReference>
<evidence type="ECO:0000313" key="5">
    <source>
        <dbReference type="EMBL" id="RDU58763.1"/>
    </source>
</evidence>
<keyword evidence="5" id="KW-0378">Hydrolase</keyword>
<keyword evidence="6" id="KW-1185">Reference proteome</keyword>
<dbReference type="SUPFAM" id="SSF116734">
    <property type="entry name" value="DNA methylase specificity domain"/>
    <property type="match status" value="2"/>
</dbReference>
<protein>
    <submittedName>
        <fullName evidence="5">Restriction endonuclease subunit S</fullName>
    </submittedName>
</protein>
<keyword evidence="5" id="KW-0255">Endonuclease</keyword>
<dbReference type="EMBL" id="NXLR01000048">
    <property type="protein sequence ID" value="RDU58763.1"/>
    <property type="molecule type" value="Genomic_DNA"/>
</dbReference>
<feature type="non-terminal residue" evidence="5">
    <location>
        <position position="1"/>
    </location>
</feature>
<evidence type="ECO:0000256" key="1">
    <source>
        <dbReference type="ARBA" id="ARBA00010923"/>
    </source>
</evidence>
<feature type="domain" description="Type I restriction modification DNA specificity" evidence="4">
    <location>
        <begin position="1"/>
        <end position="35"/>
    </location>
</feature>
<dbReference type="InterPro" id="IPR000055">
    <property type="entry name" value="Restrct_endonuc_typeI_TRD"/>
</dbReference>
<name>A0A3D8I0V7_9HELI</name>
<gene>
    <name evidence="5" type="ORF">CQA63_09265</name>
</gene>
<comment type="similarity">
    <text evidence="1">Belongs to the type-I restriction system S methylase family.</text>
</comment>
<keyword evidence="3" id="KW-0238">DNA-binding</keyword>
<dbReference type="Proteomes" id="UP000256599">
    <property type="component" value="Unassembled WGS sequence"/>
</dbReference>
<evidence type="ECO:0000256" key="2">
    <source>
        <dbReference type="ARBA" id="ARBA00022747"/>
    </source>
</evidence>
<keyword evidence="5" id="KW-0540">Nuclease</keyword>
<proteinExistence type="inferred from homology"/>
<dbReference type="GO" id="GO:0009307">
    <property type="term" value="P:DNA restriction-modification system"/>
    <property type="evidence" value="ECO:0007669"/>
    <property type="project" value="UniProtKB-KW"/>
</dbReference>
<evidence type="ECO:0000313" key="6">
    <source>
        <dbReference type="Proteomes" id="UP000256599"/>
    </source>
</evidence>
<dbReference type="Gene3D" id="3.90.220.20">
    <property type="entry name" value="DNA methylase specificity domains"/>
    <property type="match status" value="2"/>
</dbReference>
<dbReference type="AlphaFoldDB" id="A0A3D8I0V7"/>
<sequence>IPLPPLETQENIAHILSVLDSKIELNNRINKALEKLSKLLYTRYFVEFNFPNAEGKPYKQSGGEMIYNPTLKQEIPKGWEVSNMGKSSLAWSIQTKIDKFIGEKTYLPTSAIQDDTIVDFSNKITFEKRESRANMQPIKDSVWFAKMKDTRKYLYFGEYSESVQTFILSTGMYGLACKKNALEYMWNIISSNKFDTIKNAFANGSTQQAINDEAPSWIPLLIPNESVLNDFHTKTYKIYKQKYFNERESQKLSALRDYLLPLLFNNQVEVC</sequence>
<dbReference type="GO" id="GO:0004519">
    <property type="term" value="F:endonuclease activity"/>
    <property type="evidence" value="ECO:0007669"/>
    <property type="project" value="UniProtKB-KW"/>
</dbReference>
<organism evidence="5 6">
    <name type="scientific">Helicobacter marmotae</name>
    <dbReference type="NCBI Taxonomy" id="152490"/>
    <lineage>
        <taxon>Bacteria</taxon>
        <taxon>Pseudomonadati</taxon>
        <taxon>Campylobacterota</taxon>
        <taxon>Epsilonproteobacteria</taxon>
        <taxon>Campylobacterales</taxon>
        <taxon>Helicobacteraceae</taxon>
        <taxon>Helicobacter</taxon>
    </lineage>
</organism>
<dbReference type="InterPro" id="IPR044946">
    <property type="entry name" value="Restrct_endonuc_typeI_TRD_sf"/>
</dbReference>